<gene>
    <name evidence="8" type="ORF">BIW11_06668</name>
</gene>
<dbReference type="OrthoDB" id="272370at2759"/>
<feature type="non-terminal residue" evidence="8">
    <location>
        <position position="1"/>
    </location>
</feature>
<dbReference type="STRING" id="418985.A0A1V9XX43"/>
<dbReference type="Proteomes" id="UP000192247">
    <property type="component" value="Unassembled WGS sequence"/>
</dbReference>
<dbReference type="GO" id="GO:0032958">
    <property type="term" value="P:inositol phosphate biosynthetic process"/>
    <property type="evidence" value="ECO:0007669"/>
    <property type="project" value="TreeGrafter"/>
</dbReference>
<comment type="caution">
    <text evidence="8">The sequence shown here is derived from an EMBL/GenBank/DDBJ whole genome shotgun (WGS) entry which is preliminary data.</text>
</comment>
<dbReference type="InParanoid" id="A0A1V9XX43"/>
<protein>
    <recommendedName>
        <fullName evidence="2">inositol-pentakisphosphate 2-kinase</fullName>
        <ecNumber evidence="2">2.7.1.158</ecNumber>
    </recommendedName>
    <alternativeName>
        <fullName evidence="7">Ins(1,3,4,5,6)P5 2-kinase</fullName>
    </alternativeName>
</protein>
<evidence type="ECO:0000256" key="4">
    <source>
        <dbReference type="ARBA" id="ARBA00022741"/>
    </source>
</evidence>
<keyword evidence="9" id="KW-1185">Reference proteome</keyword>
<organism evidence="8 9">
    <name type="scientific">Tropilaelaps mercedesae</name>
    <dbReference type="NCBI Taxonomy" id="418985"/>
    <lineage>
        <taxon>Eukaryota</taxon>
        <taxon>Metazoa</taxon>
        <taxon>Ecdysozoa</taxon>
        <taxon>Arthropoda</taxon>
        <taxon>Chelicerata</taxon>
        <taxon>Arachnida</taxon>
        <taxon>Acari</taxon>
        <taxon>Parasitiformes</taxon>
        <taxon>Mesostigmata</taxon>
        <taxon>Gamasina</taxon>
        <taxon>Dermanyssoidea</taxon>
        <taxon>Laelapidae</taxon>
        <taxon>Tropilaelaps</taxon>
    </lineage>
</organism>
<keyword evidence="6" id="KW-0067">ATP-binding</keyword>
<dbReference type="EC" id="2.7.1.158" evidence="2"/>
<comment type="similarity">
    <text evidence="1">Belongs to the IPK1 type 2 family.</text>
</comment>
<keyword evidence="4" id="KW-0547">Nucleotide-binding</keyword>
<reference evidence="8 9" key="1">
    <citation type="journal article" date="2017" name="Gigascience">
        <title>Draft genome of the honey bee ectoparasitic mite, Tropilaelaps mercedesae, is shaped by the parasitic life history.</title>
        <authorList>
            <person name="Dong X."/>
            <person name="Armstrong S.D."/>
            <person name="Xia D."/>
            <person name="Makepeace B.L."/>
            <person name="Darby A.C."/>
            <person name="Kadowaki T."/>
        </authorList>
    </citation>
    <scope>NUCLEOTIDE SEQUENCE [LARGE SCALE GENOMIC DNA]</scope>
    <source>
        <strain evidence="8">Wuxi-XJTLU</strain>
    </source>
</reference>
<evidence type="ECO:0000256" key="6">
    <source>
        <dbReference type="ARBA" id="ARBA00022840"/>
    </source>
</evidence>
<accession>A0A1V9XX43</accession>
<name>A0A1V9XX43_9ACAR</name>
<sequence length="731" mass="82627">DSPYVIKLKKAPVATHEKRIDSSECGFGTSSGIYVSQSEKEIQFSNVTESVPGTFARFDEGSAEDYWRAMHNYQRSFIQNVAVPLLGKSLVDIPILVKLSRDEVTVLLSKSRKDRAAHRLAKAPSFNLGSALVFPDYCIFKPRLTTDLTQRQQLINGLLQGNLRMFVEGAGKSSTNETILPVPVLGPVISIEIKSKMGFLPCPPTEQKQLRSALFNDLSTLVCCPTAPSNMNCVYTKNSNKDVLATRYSCRPQNNEPRCHKTSTSSTSDEKMHIKSCICRFHLVQHQKLREGLIQHISNYCPLDLFSGCPERMESAILGLLYSPQNNLRIFRDRHQIYSGEREQTGGLEIGRYLKKMLTDFLPSHEWNHAKSSPTELQKITGINNTSFSYGDKYSSSSLINHLSRNLNDQRIVSYRNLSNFVTYKISENSILSGHHTEKKGSRSRLHSTQRIDLTAHMLSIQDTEYKILPHLCNLIRLALCLPLKEDRSPELVSGNVRLETRQCIYSTKCGCHLVECGNSQQPFSKKSGSSSESCVRTSQNVNETRARLGREICSVHEIPHGSVLCRVLQAQQLCSADVSTVHKTFFQGHRVEDFADGSYICLCIAAQFTKNKIYVRFPWPSIPPVGGLTRDEKFPHETTPQFHSRMLWKYLVALTARDCSLMLTMQKIDVNRWSGNISSSDPRLNVLEYGNERYLLQIGIVDLEPKGLDRIPKHVRDDVDMARNFSFTTF</sequence>
<keyword evidence="3" id="KW-0808">Transferase</keyword>
<evidence type="ECO:0000313" key="8">
    <source>
        <dbReference type="EMBL" id="OQR78040.1"/>
    </source>
</evidence>
<evidence type="ECO:0000256" key="5">
    <source>
        <dbReference type="ARBA" id="ARBA00022777"/>
    </source>
</evidence>
<dbReference type="GO" id="GO:0005524">
    <property type="term" value="F:ATP binding"/>
    <property type="evidence" value="ECO:0007669"/>
    <property type="project" value="UniProtKB-KW"/>
</dbReference>
<dbReference type="Pfam" id="PF06090">
    <property type="entry name" value="Ins_P5_2-kin"/>
    <property type="match status" value="2"/>
</dbReference>
<dbReference type="GO" id="GO:0035299">
    <property type="term" value="F:inositol-1,3,4,5,6-pentakisphosphate 2-kinase activity"/>
    <property type="evidence" value="ECO:0007669"/>
    <property type="project" value="UniProtKB-EC"/>
</dbReference>
<dbReference type="EMBL" id="MNPL01002702">
    <property type="protein sequence ID" value="OQR78040.1"/>
    <property type="molecule type" value="Genomic_DNA"/>
</dbReference>
<dbReference type="AlphaFoldDB" id="A0A1V9XX43"/>
<keyword evidence="5 8" id="KW-0418">Kinase</keyword>
<dbReference type="InterPro" id="IPR009286">
    <property type="entry name" value="Ins_P5_2-kin"/>
</dbReference>
<dbReference type="InterPro" id="IPR043001">
    <property type="entry name" value="IP5_2-K_N_lobe"/>
</dbReference>
<evidence type="ECO:0000313" key="9">
    <source>
        <dbReference type="Proteomes" id="UP000192247"/>
    </source>
</evidence>
<dbReference type="PANTHER" id="PTHR14456:SF2">
    <property type="entry name" value="INOSITOL-PENTAKISPHOSPHATE 2-KINASE"/>
    <property type="match status" value="1"/>
</dbReference>
<evidence type="ECO:0000256" key="1">
    <source>
        <dbReference type="ARBA" id="ARBA00007229"/>
    </source>
</evidence>
<dbReference type="GO" id="GO:0005634">
    <property type="term" value="C:nucleus"/>
    <property type="evidence" value="ECO:0007669"/>
    <property type="project" value="TreeGrafter"/>
</dbReference>
<dbReference type="Gene3D" id="3.30.200.110">
    <property type="entry name" value="Inositol-pentakisphosphate 2-kinase, N-lobe"/>
    <property type="match status" value="1"/>
</dbReference>
<dbReference type="PANTHER" id="PTHR14456">
    <property type="entry name" value="INOSITOL POLYPHOSPHATE KINASE 1"/>
    <property type="match status" value="1"/>
</dbReference>
<evidence type="ECO:0000256" key="2">
    <source>
        <dbReference type="ARBA" id="ARBA00012023"/>
    </source>
</evidence>
<proteinExistence type="inferred from homology"/>
<evidence type="ECO:0000256" key="3">
    <source>
        <dbReference type="ARBA" id="ARBA00022679"/>
    </source>
</evidence>
<evidence type="ECO:0000256" key="7">
    <source>
        <dbReference type="ARBA" id="ARBA00029574"/>
    </source>
</evidence>